<evidence type="ECO:0000313" key="2">
    <source>
        <dbReference type="Proteomes" id="UP000222975"/>
    </source>
</evidence>
<dbReference type="Proteomes" id="UP000222975">
    <property type="component" value="Segment"/>
</dbReference>
<dbReference type="InterPro" id="IPR027417">
    <property type="entry name" value="P-loop_NTPase"/>
</dbReference>
<name>A0A173GCU9_9CAUD</name>
<dbReference type="SUPFAM" id="SSF52540">
    <property type="entry name" value="P-loop containing nucleoside triphosphate hydrolases"/>
    <property type="match status" value="1"/>
</dbReference>
<dbReference type="Gene3D" id="3.40.50.300">
    <property type="entry name" value="P-loop containing nucleotide triphosphate hydrolases"/>
    <property type="match status" value="2"/>
</dbReference>
<dbReference type="PANTHER" id="PTHR32114">
    <property type="entry name" value="ABC TRANSPORTER ABCH.3"/>
    <property type="match status" value="1"/>
</dbReference>
<sequence length="830" mass="94764">MLIKFIELYNYQRLKNKGINRITMTFSEVVQVILGKNGSGKSSLIRELSPLPPANDEYDKDGYKHIVIEHKGAEYELYSQPGSPSRHTFKRNGEDLNESMTMNAQKILVKEHFGYTAEIHEVLLGMVNGVSFTSMTPQKRREWFTLLHPTDLSYVIELHQVLKVMLRDAKGGIKTSNQHLTDLYGQRQEGVTVEAQQSQLDDIQHRRDRIARFISDELAGKNFKQELDNDMYRLKDIGERFQANPPLLSRNYRSREEILTELENCRAELGKLEYAHKTHSNELAELSKNEIFTSGDAEKDKAELEASKLAIAEHLEQSRAAHADAMNRLGDNPLWQKMYSMPFEQVRVVLSQVENLIDHLLRMVQMDERKNTLMFYDRARRSQYDLQVMIEGLEQEDKKYSHQLSHFNSADKTECPSCHHRWVPGVSERQMEEVKQKHNAVNVELTTARERLGRCNAYLEANETWYQAASAYIRYTETMPECRDVFEWMLANDVLYMANREFAAILPTIKHGILSREALANDEQRLVQIDNKLKLFTNDAIEWHTRRYNEHETALSQVISQTQAINHTMAVLKKDLRLVDDSLMMAEVARVSMEGVRVNTGNLAKQAIANTANDEYRMLGDQHKSITAGLYNARSLESTILSTESHVQSMKASKDALELLVKATSPTEGIPAEQLSEFIETFVGNMNAIISDIWGDNLQIKPCNMENGDLSFKFPLISGDFEGGAKDVSDSSTGEAQIINYVFRLVVMQYLGFEQYPLVMDEAGANFDEAHRPALMNYIKRASESGVYSQIFLISHYIAQHGVLTHAEVCALSNDGVALPETYNDHVVIE</sequence>
<accession>A0A173GCU9</accession>
<protein>
    <submittedName>
        <fullName evidence="1">Putative SbcC</fullName>
    </submittedName>
</protein>
<evidence type="ECO:0000313" key="1">
    <source>
        <dbReference type="EMBL" id="ANH51486.1"/>
    </source>
</evidence>
<reference evidence="2" key="1">
    <citation type="submission" date="2016-03" db="EMBL/GenBank/DDBJ databases">
        <authorList>
            <person name="Sharma R."/>
            <person name="Simister A.R."/>
            <person name="Berg J.A."/>
            <person name="Jensen G.L."/>
            <person name="Keele B.R."/>
            <person name="Ward M.E.H."/>
            <person name="Breakwell D.P."/>
            <person name="Hope S."/>
            <person name="Grose J.H."/>
        </authorList>
    </citation>
    <scope>NUCLEOTIDE SEQUENCE [LARGE SCALE GENOMIC DNA]</scope>
</reference>
<dbReference type="PANTHER" id="PTHR32114:SF2">
    <property type="entry name" value="ABC TRANSPORTER ABCH.3"/>
    <property type="match status" value="1"/>
</dbReference>
<gene>
    <name evidence="1" type="ORF">SIMMY50_24</name>
</gene>
<organism evidence="1 2">
    <name type="scientific">Erwinia phage vB_EamM_Simmy50</name>
    <dbReference type="NCBI Taxonomy" id="1815988"/>
    <lineage>
        <taxon>Viruses</taxon>
        <taxon>Duplodnaviria</taxon>
        <taxon>Heunggongvirae</taxon>
        <taxon>Uroviricota</taxon>
        <taxon>Caudoviricetes</taxon>
        <taxon>Chimalliviridae</taxon>
        <taxon>Agricanvirus</taxon>
        <taxon>Agricanvirus simmy50</taxon>
    </lineage>
</organism>
<keyword evidence="2" id="KW-1185">Reference proteome</keyword>
<dbReference type="EMBL" id="KU886223">
    <property type="protein sequence ID" value="ANH51486.1"/>
    <property type="molecule type" value="Genomic_DNA"/>
</dbReference>
<proteinExistence type="predicted"/>